<evidence type="ECO:0000313" key="3">
    <source>
        <dbReference type="EMBL" id="KAL3109480.1"/>
    </source>
</evidence>
<reference evidence="3 4" key="1">
    <citation type="submission" date="2024-10" db="EMBL/GenBank/DDBJ databases">
        <authorList>
            <person name="Kim D."/>
        </authorList>
    </citation>
    <scope>NUCLEOTIDE SEQUENCE [LARGE SCALE GENOMIC DNA]</scope>
    <source>
        <strain evidence="3">BH-2024</strain>
    </source>
</reference>
<feature type="coiled-coil region" evidence="1">
    <location>
        <begin position="36"/>
        <end position="78"/>
    </location>
</feature>
<dbReference type="EMBL" id="JBICBT010000570">
    <property type="protein sequence ID" value="KAL3109480.1"/>
    <property type="molecule type" value="Genomic_DNA"/>
</dbReference>
<evidence type="ECO:0000313" key="4">
    <source>
        <dbReference type="Proteomes" id="UP001620626"/>
    </source>
</evidence>
<feature type="region of interest" description="Disordered" evidence="2">
    <location>
        <begin position="134"/>
        <end position="186"/>
    </location>
</feature>
<proteinExistence type="predicted"/>
<gene>
    <name evidence="3" type="ORF">niasHT_012375</name>
</gene>
<name>A0ABD2L3X3_9BILA</name>
<sequence length="186" mass="21536">MRHAMRMFLVPEDVFQSVFVQPQAAAAADGADGTPIGLLRSRIQQIERNRELNEEQKAAQYHQEFKRLNKLVREQEEQPINIEEKNCTTTEEAKTTLHTEGRGIIKSQTCPKTTTKKKQQQQQQTAVEMEKLKKKRVKEMMGNSGTMHNHHRPQRQGVVQQKECSEQGLGEEEEEKRLNKQNTTTR</sequence>
<evidence type="ECO:0000256" key="1">
    <source>
        <dbReference type="SAM" id="Coils"/>
    </source>
</evidence>
<dbReference type="AlphaFoldDB" id="A0ABD2L3X3"/>
<accession>A0ABD2L3X3</accession>
<organism evidence="3 4">
    <name type="scientific">Heterodera trifolii</name>
    <dbReference type="NCBI Taxonomy" id="157864"/>
    <lineage>
        <taxon>Eukaryota</taxon>
        <taxon>Metazoa</taxon>
        <taxon>Ecdysozoa</taxon>
        <taxon>Nematoda</taxon>
        <taxon>Chromadorea</taxon>
        <taxon>Rhabditida</taxon>
        <taxon>Tylenchina</taxon>
        <taxon>Tylenchomorpha</taxon>
        <taxon>Tylenchoidea</taxon>
        <taxon>Heteroderidae</taxon>
        <taxon>Heteroderinae</taxon>
        <taxon>Heterodera</taxon>
    </lineage>
</organism>
<evidence type="ECO:0000256" key="2">
    <source>
        <dbReference type="SAM" id="MobiDB-lite"/>
    </source>
</evidence>
<dbReference type="Proteomes" id="UP001620626">
    <property type="component" value="Unassembled WGS sequence"/>
</dbReference>
<keyword evidence="4" id="KW-1185">Reference proteome</keyword>
<protein>
    <submittedName>
        <fullName evidence="3">Uncharacterized protein</fullName>
    </submittedName>
</protein>
<keyword evidence="1" id="KW-0175">Coiled coil</keyword>
<comment type="caution">
    <text evidence="3">The sequence shown here is derived from an EMBL/GenBank/DDBJ whole genome shotgun (WGS) entry which is preliminary data.</text>
</comment>